<dbReference type="Proteomes" id="UP000244908">
    <property type="component" value="Chromosome"/>
</dbReference>
<organism evidence="5 6">
    <name type="scientific">Limnobaculum parvum</name>
    <dbReference type="NCBI Taxonomy" id="2172103"/>
    <lineage>
        <taxon>Bacteria</taxon>
        <taxon>Pseudomonadati</taxon>
        <taxon>Pseudomonadota</taxon>
        <taxon>Gammaproteobacteria</taxon>
        <taxon>Enterobacterales</taxon>
        <taxon>Budviciaceae</taxon>
        <taxon>Limnobaculum</taxon>
    </lineage>
</organism>
<evidence type="ECO:0000256" key="4">
    <source>
        <dbReference type="PIRSR" id="PIRSR015582-2"/>
    </source>
</evidence>
<dbReference type="Pfam" id="PF15617">
    <property type="entry name" value="C-C_Bond_Lyase"/>
    <property type="match status" value="1"/>
</dbReference>
<protein>
    <submittedName>
        <fullName evidence="5">Citrate lyase subunit beta</fullName>
    </submittedName>
</protein>
<keyword evidence="6" id="KW-1185">Reference proteome</keyword>
<evidence type="ECO:0000256" key="2">
    <source>
        <dbReference type="ARBA" id="ARBA00022723"/>
    </source>
</evidence>
<gene>
    <name evidence="5" type="ORF">HYN51_06250</name>
</gene>
<sequence length="312" mass="34954">MITPYDLGATLYMPATRNDLFQVIAQNKYPNLKSLVICLEDAVIEKEIKLGIENLSQLLANIADLTLKDAPLIFIRPRNISMANMLIAGLDLSKITGFVLPKFELEQVDEWSKTLSSTHLFAMPTLETADCFDATKMNILATTMRNDGYFSKKTIVLRIGGNDLMHVLGIRRNRSRTLYDGPLGYVIKMIVCIFGAQGFYMTAPVCEIIDSPTVLLAELEIDNEHGLVGKTAIHPKQIEHINNTFKVEITDYLDALKILNSNSAVFQSNGAMCEPATHHMWAKNIIARSQSYGFTDEVPHSLYEQHLAEKIM</sequence>
<evidence type="ECO:0000313" key="5">
    <source>
        <dbReference type="EMBL" id="AWH88196.1"/>
    </source>
</evidence>
<keyword evidence="2 4" id="KW-0479">Metal-binding</keyword>
<dbReference type="InterPro" id="IPR011206">
    <property type="entry name" value="Citrate_lyase_beta/mcl1/mcl2"/>
</dbReference>
<dbReference type="PANTHER" id="PTHR32308:SF10">
    <property type="entry name" value="CITRATE LYASE SUBUNIT BETA"/>
    <property type="match status" value="1"/>
</dbReference>
<dbReference type="GO" id="GO:0016829">
    <property type="term" value="F:lyase activity"/>
    <property type="evidence" value="ECO:0007669"/>
    <property type="project" value="UniProtKB-KW"/>
</dbReference>
<dbReference type="PANTHER" id="PTHR32308">
    <property type="entry name" value="LYASE BETA SUBUNIT, PUTATIVE (AFU_ORTHOLOGUE AFUA_4G13030)-RELATED"/>
    <property type="match status" value="1"/>
</dbReference>
<dbReference type="SUPFAM" id="SSF51621">
    <property type="entry name" value="Phosphoenolpyruvate/pyruvate domain"/>
    <property type="match status" value="1"/>
</dbReference>
<keyword evidence="5" id="KW-0456">Lyase</keyword>
<dbReference type="PIRSF" id="PIRSF015582">
    <property type="entry name" value="Cit_lyase_B"/>
    <property type="match status" value="1"/>
</dbReference>
<dbReference type="AlphaFoldDB" id="A0A2Y9TX16"/>
<dbReference type="OrthoDB" id="348111at2"/>
<keyword evidence="3 4" id="KW-0460">Magnesium</keyword>
<evidence type="ECO:0000313" key="6">
    <source>
        <dbReference type="Proteomes" id="UP000244908"/>
    </source>
</evidence>
<dbReference type="InterPro" id="IPR015813">
    <property type="entry name" value="Pyrv/PenolPyrv_kinase-like_dom"/>
</dbReference>
<dbReference type="RefSeq" id="WP_108900271.1">
    <property type="nucleotide sequence ID" value="NZ_CP029185.2"/>
</dbReference>
<dbReference type="InterPro" id="IPR039480">
    <property type="entry name" value="C-C_Bond_Lyase-like"/>
</dbReference>
<dbReference type="InterPro" id="IPR040442">
    <property type="entry name" value="Pyrv_kinase-like_dom_sf"/>
</dbReference>
<comment type="cofactor">
    <cofactor evidence="1">
        <name>Mg(2+)</name>
        <dbReference type="ChEBI" id="CHEBI:18420"/>
    </cofactor>
</comment>
<name>A0A2Y9TX16_9GAMM</name>
<dbReference type="Gene3D" id="3.20.20.60">
    <property type="entry name" value="Phosphoenolpyruvate-binding domains"/>
    <property type="match status" value="1"/>
</dbReference>
<evidence type="ECO:0000256" key="1">
    <source>
        <dbReference type="ARBA" id="ARBA00001946"/>
    </source>
</evidence>
<reference evidence="5 6" key="1">
    <citation type="journal article" date="2019" name="Int. J. Syst. Evol. Microbiol.">
        <title>Limnobaculum parvum gen. nov., sp. nov., isolated from a freshwater lake.</title>
        <authorList>
            <person name="Baek C."/>
            <person name="Shin S.K."/>
            <person name="Yi H."/>
        </authorList>
    </citation>
    <scope>NUCLEOTIDE SEQUENCE [LARGE SCALE GENOMIC DNA]</scope>
    <source>
        <strain evidence="5 6">HYN0051</strain>
    </source>
</reference>
<accession>A0A2Y9TX16</accession>
<dbReference type="GO" id="GO:0000287">
    <property type="term" value="F:magnesium ion binding"/>
    <property type="evidence" value="ECO:0007669"/>
    <property type="project" value="TreeGrafter"/>
</dbReference>
<dbReference type="GO" id="GO:0006107">
    <property type="term" value="P:oxaloacetate metabolic process"/>
    <property type="evidence" value="ECO:0007669"/>
    <property type="project" value="TreeGrafter"/>
</dbReference>
<feature type="binding site" evidence="4">
    <location>
        <position position="163"/>
    </location>
    <ligand>
        <name>Mg(2+)</name>
        <dbReference type="ChEBI" id="CHEBI:18420"/>
    </ligand>
</feature>
<evidence type="ECO:0000256" key="3">
    <source>
        <dbReference type="ARBA" id="ARBA00022842"/>
    </source>
</evidence>
<dbReference type="KEGG" id="lpv:HYN51_06250"/>
<dbReference type="EMBL" id="CP029185">
    <property type="protein sequence ID" value="AWH88196.1"/>
    <property type="molecule type" value="Genomic_DNA"/>
</dbReference>
<proteinExistence type="predicted"/>